<evidence type="ECO:0000313" key="5">
    <source>
        <dbReference type="Proteomes" id="UP000251314"/>
    </source>
</evidence>
<dbReference type="EMBL" id="MJFZ01000058">
    <property type="protein sequence ID" value="RAW39839.1"/>
    <property type="molecule type" value="Genomic_DNA"/>
</dbReference>
<evidence type="ECO:0000259" key="2">
    <source>
        <dbReference type="PROSITE" id="PS50013"/>
    </source>
</evidence>
<dbReference type="AlphaFoldDB" id="A0A329RI19"/>
<sequence>MLLEYKVGQANLAVLIPLIQANLNHSPVASLANHAPVEAFLGATAATPSQKVVVGNEAIATNVVAVDDLTPDILVHAKVHVNKLAVKWIGPYRVVGAKANSFEIEHMLTGATRNVHASRLKMYADSSLEVNDKILEHIANQDIYLTAEKFKEHREHPVHTFEVLVSWEGLADIEDSWEPVKIMNEDVPVKLLEYVRSSDDAKLSRFIHRLQSPRVGHRDGDTTVVGDGAVRTQKTSNRSATTQRAVAQDRQRFRGRPKRSAATRKRT</sequence>
<protein>
    <recommendedName>
        <fullName evidence="2">Chromo domain-containing protein</fullName>
    </recommendedName>
</protein>
<dbReference type="OrthoDB" id="124152at2759"/>
<gene>
    <name evidence="3" type="ORF">PC110_g19213</name>
    <name evidence="4" type="ORF">PC110_g3948</name>
</gene>
<keyword evidence="5" id="KW-1185">Reference proteome</keyword>
<feature type="region of interest" description="Disordered" evidence="1">
    <location>
        <begin position="232"/>
        <end position="267"/>
    </location>
</feature>
<feature type="compositionally biased region" description="Polar residues" evidence="1">
    <location>
        <begin position="232"/>
        <end position="245"/>
    </location>
</feature>
<proteinExistence type="predicted"/>
<dbReference type="SUPFAM" id="SSF54160">
    <property type="entry name" value="Chromo domain-like"/>
    <property type="match status" value="1"/>
</dbReference>
<dbReference type="Gene3D" id="2.40.50.40">
    <property type="match status" value="1"/>
</dbReference>
<feature type="domain" description="Chromo" evidence="2">
    <location>
        <begin position="145"/>
        <end position="194"/>
    </location>
</feature>
<evidence type="ECO:0000256" key="1">
    <source>
        <dbReference type="SAM" id="MobiDB-lite"/>
    </source>
</evidence>
<dbReference type="EMBL" id="MJFZ01000898">
    <property type="protein sequence ID" value="RAW24355.1"/>
    <property type="molecule type" value="Genomic_DNA"/>
</dbReference>
<dbReference type="VEuPathDB" id="FungiDB:PC110_g3948"/>
<dbReference type="VEuPathDB" id="FungiDB:PC110_g19213"/>
<dbReference type="InterPro" id="IPR016197">
    <property type="entry name" value="Chromo-like_dom_sf"/>
</dbReference>
<dbReference type="Proteomes" id="UP000251314">
    <property type="component" value="Unassembled WGS sequence"/>
</dbReference>
<evidence type="ECO:0000313" key="3">
    <source>
        <dbReference type="EMBL" id="RAW24355.1"/>
    </source>
</evidence>
<organism evidence="3 5">
    <name type="scientific">Phytophthora cactorum</name>
    <dbReference type="NCBI Taxonomy" id="29920"/>
    <lineage>
        <taxon>Eukaryota</taxon>
        <taxon>Sar</taxon>
        <taxon>Stramenopiles</taxon>
        <taxon>Oomycota</taxon>
        <taxon>Peronosporomycetes</taxon>
        <taxon>Peronosporales</taxon>
        <taxon>Peronosporaceae</taxon>
        <taxon>Phytophthora</taxon>
    </lineage>
</organism>
<reference evidence="3 5" key="1">
    <citation type="submission" date="2018-01" db="EMBL/GenBank/DDBJ databases">
        <title>Draft genome of the strawberry crown rot pathogen Phytophthora cactorum.</title>
        <authorList>
            <person name="Armitage A.D."/>
            <person name="Lysoe E."/>
            <person name="Nellist C.F."/>
            <person name="Harrison R.J."/>
            <person name="Brurberg M.B."/>
        </authorList>
    </citation>
    <scope>NUCLEOTIDE SEQUENCE [LARGE SCALE GENOMIC DNA]</scope>
    <source>
        <strain evidence="3 5">10300</strain>
    </source>
</reference>
<dbReference type="PROSITE" id="PS50013">
    <property type="entry name" value="CHROMO_2"/>
    <property type="match status" value="1"/>
</dbReference>
<name>A0A329RI19_9STRA</name>
<feature type="compositionally biased region" description="Basic residues" evidence="1">
    <location>
        <begin position="253"/>
        <end position="267"/>
    </location>
</feature>
<accession>A0A329RI19</accession>
<evidence type="ECO:0000313" key="4">
    <source>
        <dbReference type="EMBL" id="RAW39839.1"/>
    </source>
</evidence>
<comment type="caution">
    <text evidence="3">The sequence shown here is derived from an EMBL/GenBank/DDBJ whole genome shotgun (WGS) entry which is preliminary data.</text>
</comment>
<dbReference type="InterPro" id="IPR000953">
    <property type="entry name" value="Chromo/chromo_shadow_dom"/>
</dbReference>